<dbReference type="FunFam" id="3.20.20.390:FF:000001">
    <property type="entry name" value="Heptaprenylglyceryl phosphate synthase"/>
    <property type="match status" value="1"/>
</dbReference>
<dbReference type="InterPro" id="IPR008205">
    <property type="entry name" value="GGGP_HepGP_synthase"/>
</dbReference>
<dbReference type="GO" id="GO:0046474">
    <property type="term" value="P:glycerophospholipid biosynthetic process"/>
    <property type="evidence" value="ECO:0007669"/>
    <property type="project" value="UniProtKB-UniRule"/>
</dbReference>
<dbReference type="Pfam" id="PF01884">
    <property type="entry name" value="PcrB"/>
    <property type="match status" value="1"/>
</dbReference>
<comment type="similarity">
    <text evidence="10">Belongs to the GGGP/HepGP synthase family. Group II subfamily.</text>
</comment>
<comment type="catalytic activity">
    <reaction evidence="9 10">
        <text>sn-glycerol 1-phosphate + (2E,6E,10E)-geranylgeranyl diphosphate = sn-3-O-(geranylgeranyl)glycerol 1-phosphate + diphosphate</text>
        <dbReference type="Rhea" id="RHEA:23404"/>
        <dbReference type="ChEBI" id="CHEBI:33019"/>
        <dbReference type="ChEBI" id="CHEBI:57677"/>
        <dbReference type="ChEBI" id="CHEBI:57685"/>
        <dbReference type="ChEBI" id="CHEBI:58756"/>
        <dbReference type="EC" id="2.5.1.41"/>
    </reaction>
</comment>
<keyword evidence="2 10" id="KW-0444">Lipid biosynthesis</keyword>
<dbReference type="GO" id="GO:0047294">
    <property type="term" value="F:phosphoglycerol geranylgeranyltransferase activity"/>
    <property type="evidence" value="ECO:0007669"/>
    <property type="project" value="UniProtKB-UniRule"/>
</dbReference>
<dbReference type="PANTHER" id="PTHR40029">
    <property type="match status" value="1"/>
</dbReference>
<comment type="caution">
    <text evidence="10">Lacks conserved residue(s) required for the propagation of feature annotation.</text>
</comment>
<evidence type="ECO:0000256" key="9">
    <source>
        <dbReference type="ARBA" id="ARBA00047288"/>
    </source>
</evidence>
<keyword evidence="7 10" id="KW-0594">Phospholipid biosynthesis</keyword>
<evidence type="ECO:0000313" key="11">
    <source>
        <dbReference type="EMBL" id="PVU74113.1"/>
    </source>
</evidence>
<dbReference type="GO" id="GO:0005737">
    <property type="term" value="C:cytoplasm"/>
    <property type="evidence" value="ECO:0007669"/>
    <property type="project" value="UniProtKB-SubCell"/>
</dbReference>
<dbReference type="InterPro" id="IPR010946">
    <property type="entry name" value="GGGP_synth"/>
</dbReference>
<comment type="cofactor">
    <cofactor evidence="10">
        <name>Mg(2+)</name>
        <dbReference type="ChEBI" id="CHEBI:18420"/>
    </cofactor>
</comment>
<evidence type="ECO:0000256" key="10">
    <source>
        <dbReference type="HAMAP-Rule" id="MF_00112"/>
    </source>
</evidence>
<feature type="binding site" evidence="10">
    <location>
        <position position="54"/>
    </location>
    <ligand>
        <name>Mg(2+)</name>
        <dbReference type="ChEBI" id="CHEBI:18420"/>
    </ligand>
</feature>
<dbReference type="EC" id="2.5.1.41" evidence="10"/>
<evidence type="ECO:0000256" key="6">
    <source>
        <dbReference type="ARBA" id="ARBA00023098"/>
    </source>
</evidence>
<dbReference type="Gene3D" id="3.20.20.390">
    <property type="entry name" value="FMN-linked oxidoreductases"/>
    <property type="match status" value="1"/>
</dbReference>
<evidence type="ECO:0000256" key="4">
    <source>
        <dbReference type="ARBA" id="ARBA00022723"/>
    </source>
</evidence>
<keyword evidence="5 10" id="KW-0460">Magnesium</keyword>
<evidence type="ECO:0000313" key="12">
    <source>
        <dbReference type="Proteomes" id="UP000245638"/>
    </source>
</evidence>
<dbReference type="NCBIfam" id="NF003202">
    <property type="entry name" value="PRK04169.1-6"/>
    <property type="match status" value="1"/>
</dbReference>
<feature type="binding site" evidence="10">
    <location>
        <begin position="203"/>
        <end position="204"/>
    </location>
    <ligand>
        <name>sn-glycerol 1-phosphate</name>
        <dbReference type="ChEBI" id="CHEBI:57685"/>
    </ligand>
</feature>
<feature type="binding site" evidence="10">
    <location>
        <position position="24"/>
    </location>
    <ligand>
        <name>Mg(2+)</name>
        <dbReference type="ChEBI" id="CHEBI:18420"/>
    </ligand>
</feature>
<gene>
    <name evidence="11" type="ORF">DDW13_08650</name>
</gene>
<dbReference type="NCBIfam" id="TIGR01769">
    <property type="entry name" value="GGGP"/>
    <property type="match status" value="1"/>
</dbReference>
<comment type="subcellular location">
    <subcellularLocation>
        <location evidence="10">Cytoplasm</location>
    </subcellularLocation>
</comment>
<feature type="binding site" evidence="10">
    <location>
        <begin position="225"/>
        <end position="226"/>
    </location>
    <ligand>
        <name>sn-glycerol 1-phosphate</name>
        <dbReference type="ChEBI" id="CHEBI:57685"/>
    </ligand>
</feature>
<dbReference type="GO" id="GO:0000287">
    <property type="term" value="F:magnesium ion binding"/>
    <property type="evidence" value="ECO:0007669"/>
    <property type="project" value="UniProtKB-UniRule"/>
</dbReference>
<sequence>MKEKISKYIQQLSEEGALHFSLIDPDKISNLDKLDSLARKLYEAGTSAFLIGGTLGVSKDKLDNVLEILSDIKIPKIIFPSNINLISEKADAILFLSLLNSDDIYYVIGAQVVAAPLIKKLGIEVLPTGYLIIGYGGTAGHIGRARIIPFDNNDLALSYALAAEFMGMKFLYLEAGSGSPEPVKPEMVSLIRRFTNLTIIVGGGIRTQETAIKLAEAGAHIIVTGNIIEDNPEKAIKIIESIRNYRRV</sequence>
<evidence type="ECO:0000256" key="7">
    <source>
        <dbReference type="ARBA" id="ARBA00023209"/>
    </source>
</evidence>
<feature type="binding site" evidence="10">
    <location>
        <begin position="172"/>
        <end position="178"/>
    </location>
    <ligand>
        <name>sn-glycerol 1-phosphate</name>
        <dbReference type="ChEBI" id="CHEBI:57685"/>
    </ligand>
</feature>
<evidence type="ECO:0000256" key="2">
    <source>
        <dbReference type="ARBA" id="ARBA00022516"/>
    </source>
</evidence>
<name>A0A2T9X1Y4_9CREN</name>
<evidence type="ECO:0000256" key="5">
    <source>
        <dbReference type="ARBA" id="ARBA00022842"/>
    </source>
</evidence>
<keyword evidence="6 10" id="KW-0443">Lipid metabolism</keyword>
<dbReference type="Proteomes" id="UP000245638">
    <property type="component" value="Unassembled WGS sequence"/>
</dbReference>
<keyword evidence="3 10" id="KW-0808">Transferase</keyword>
<dbReference type="InterPro" id="IPR038597">
    <property type="entry name" value="GGGP/HepGP_synthase_sf"/>
</dbReference>
<proteinExistence type="inferred from homology"/>
<dbReference type="EMBL" id="QEFD01000233">
    <property type="protein sequence ID" value="PVU74113.1"/>
    <property type="molecule type" value="Genomic_DNA"/>
</dbReference>
<dbReference type="GO" id="GO:0120536">
    <property type="term" value="F:heptaprenylglyceryl phosphate synthase activity"/>
    <property type="evidence" value="ECO:0007669"/>
    <property type="project" value="UniProtKB-ARBA"/>
</dbReference>
<comment type="pathway">
    <text evidence="10">Membrane lipid metabolism; glycerophospholipid metabolism.</text>
</comment>
<reference evidence="11 12" key="1">
    <citation type="journal article" date="2015" name="Appl. Environ. Microbiol.">
        <title>Nanoarchaeota, Their Sulfolobales Host, and Nanoarchaeota Virus Distribution across Yellowstone National Park Hot Springs.</title>
        <authorList>
            <person name="Munson-McGee J.H."/>
            <person name="Field E.K."/>
            <person name="Bateson M."/>
            <person name="Rooney C."/>
            <person name="Stepanauskas R."/>
            <person name="Young M.J."/>
        </authorList>
    </citation>
    <scope>NUCLEOTIDE SEQUENCE [LARGE SCALE GENOMIC DNA]</scope>
    <source>
        <strain evidence="11">SCGC AC-742_N10</strain>
    </source>
</reference>
<protein>
    <recommendedName>
        <fullName evidence="10">Geranylgeranylglyceryl phosphate synthase</fullName>
        <shortName evidence="10">GGGP synthase</shortName>
        <shortName evidence="10">GGGPS</shortName>
        <ecNumber evidence="10">2.5.1.41</ecNumber>
    </recommendedName>
    <alternativeName>
        <fullName evidence="10">(S)-3-O-geranylgeranylglyceryl phosphate synthase</fullName>
    </alternativeName>
    <alternativeName>
        <fullName evidence="10">Phosphoglycerol geranylgeranyltransferase</fullName>
    </alternativeName>
</protein>
<dbReference type="NCBIfam" id="NF003198">
    <property type="entry name" value="PRK04169.1-2"/>
    <property type="match status" value="1"/>
</dbReference>
<dbReference type="PANTHER" id="PTHR40029:SF2">
    <property type="entry name" value="HEPTAPRENYLGLYCERYL PHOSPHATE SYNTHASE"/>
    <property type="match status" value="1"/>
</dbReference>
<organism evidence="11 12">
    <name type="scientific">Acidianus hospitalis</name>
    <dbReference type="NCBI Taxonomy" id="563177"/>
    <lineage>
        <taxon>Archaea</taxon>
        <taxon>Thermoproteota</taxon>
        <taxon>Thermoprotei</taxon>
        <taxon>Sulfolobales</taxon>
        <taxon>Sulfolobaceae</taxon>
        <taxon>Acidianus</taxon>
    </lineage>
</organism>
<keyword evidence="8 10" id="KW-1208">Phospholipid metabolism</keyword>
<comment type="caution">
    <text evidence="11">The sequence shown here is derived from an EMBL/GenBank/DDBJ whole genome shotgun (WGS) entry which is preliminary data.</text>
</comment>
<evidence type="ECO:0000256" key="8">
    <source>
        <dbReference type="ARBA" id="ARBA00023264"/>
    </source>
</evidence>
<evidence type="ECO:0000256" key="1">
    <source>
        <dbReference type="ARBA" id="ARBA00022490"/>
    </source>
</evidence>
<comment type="function">
    <text evidence="10">Prenyltransferase that catalyzes the transfer of the geranylgeranyl moiety of geranylgeranyl diphosphate (GGPP) to the C3 hydroxyl of sn-glycerol-1-phosphate (G1P). This reaction is the first ether-bond-formation step in the biosynthesis of archaeal membrane lipids.</text>
</comment>
<dbReference type="UniPathway" id="UPA00940"/>
<dbReference type="AlphaFoldDB" id="A0A2T9X1Y4"/>
<dbReference type="CDD" id="cd02812">
    <property type="entry name" value="PcrB_like"/>
    <property type="match status" value="1"/>
</dbReference>
<keyword evidence="1 10" id="KW-0963">Cytoplasm</keyword>
<accession>A0A2T9X1Y4</accession>
<dbReference type="NCBIfam" id="TIGR01768">
    <property type="entry name" value="GGGP-family"/>
    <property type="match status" value="1"/>
</dbReference>
<keyword evidence="4 10" id="KW-0479">Metal-binding</keyword>
<dbReference type="InterPro" id="IPR039074">
    <property type="entry name" value="GGGP/HepGP_synthase_I"/>
</dbReference>
<evidence type="ECO:0000256" key="3">
    <source>
        <dbReference type="ARBA" id="ARBA00022679"/>
    </source>
</evidence>
<dbReference type="SUPFAM" id="SSF51395">
    <property type="entry name" value="FMN-linked oxidoreductases"/>
    <property type="match status" value="1"/>
</dbReference>
<dbReference type="HAMAP" id="MF_00112">
    <property type="entry name" value="GGGP_HepGP_synthase"/>
    <property type="match status" value="1"/>
</dbReference>